<evidence type="ECO:0000256" key="1">
    <source>
        <dbReference type="ARBA" id="ARBA00009437"/>
    </source>
</evidence>
<evidence type="ECO:0000256" key="3">
    <source>
        <dbReference type="ARBA" id="ARBA00023125"/>
    </source>
</evidence>
<dbReference type="PANTHER" id="PTHR30537:SF5">
    <property type="entry name" value="HTH-TYPE TRANSCRIPTIONAL ACTIVATOR TTDR-RELATED"/>
    <property type="match status" value="1"/>
</dbReference>
<proteinExistence type="inferred from homology"/>
<dbReference type="Pfam" id="PF00126">
    <property type="entry name" value="HTH_1"/>
    <property type="match status" value="1"/>
</dbReference>
<accession>A0ABT7FK70</accession>
<evidence type="ECO:0000313" key="7">
    <source>
        <dbReference type="Proteomes" id="UP001227126"/>
    </source>
</evidence>
<comment type="caution">
    <text evidence="6">The sequence shown here is derived from an EMBL/GenBank/DDBJ whole genome shotgun (WGS) entry which is preliminary data.</text>
</comment>
<comment type="similarity">
    <text evidence="1">Belongs to the LysR transcriptional regulatory family.</text>
</comment>
<dbReference type="Gene3D" id="1.10.10.10">
    <property type="entry name" value="Winged helix-like DNA-binding domain superfamily/Winged helix DNA-binding domain"/>
    <property type="match status" value="1"/>
</dbReference>
<evidence type="ECO:0000313" key="6">
    <source>
        <dbReference type="EMBL" id="MDK3075551.1"/>
    </source>
</evidence>
<dbReference type="InterPro" id="IPR058163">
    <property type="entry name" value="LysR-type_TF_proteobact-type"/>
</dbReference>
<protein>
    <submittedName>
        <fullName evidence="6">LysR family transcriptional regulator</fullName>
    </submittedName>
</protein>
<dbReference type="InterPro" id="IPR036390">
    <property type="entry name" value="WH_DNA-bd_sf"/>
</dbReference>
<dbReference type="SUPFAM" id="SSF53850">
    <property type="entry name" value="Periplasmic binding protein-like II"/>
    <property type="match status" value="1"/>
</dbReference>
<reference evidence="6 7" key="1">
    <citation type="submission" date="2023-05" db="EMBL/GenBank/DDBJ databases">
        <title>Sedimentitalea sp. nov. JM2-8.</title>
        <authorList>
            <person name="Huang J."/>
        </authorList>
    </citation>
    <scope>NUCLEOTIDE SEQUENCE [LARGE SCALE GENOMIC DNA]</scope>
    <source>
        <strain evidence="6 7">JM2-8</strain>
    </source>
</reference>
<dbReference type="PANTHER" id="PTHR30537">
    <property type="entry name" value="HTH-TYPE TRANSCRIPTIONAL REGULATOR"/>
    <property type="match status" value="1"/>
</dbReference>
<dbReference type="RefSeq" id="WP_284487474.1">
    <property type="nucleotide sequence ID" value="NZ_JASNJE010000041.1"/>
</dbReference>
<gene>
    <name evidence="6" type="ORF">QO034_20985</name>
</gene>
<evidence type="ECO:0000256" key="4">
    <source>
        <dbReference type="ARBA" id="ARBA00023163"/>
    </source>
</evidence>
<dbReference type="PROSITE" id="PS50931">
    <property type="entry name" value="HTH_LYSR"/>
    <property type="match status" value="1"/>
</dbReference>
<keyword evidence="2" id="KW-0805">Transcription regulation</keyword>
<dbReference type="InterPro" id="IPR036388">
    <property type="entry name" value="WH-like_DNA-bd_sf"/>
</dbReference>
<dbReference type="EMBL" id="JASNJE010000041">
    <property type="protein sequence ID" value="MDK3075551.1"/>
    <property type="molecule type" value="Genomic_DNA"/>
</dbReference>
<dbReference type="Proteomes" id="UP001227126">
    <property type="component" value="Unassembled WGS sequence"/>
</dbReference>
<dbReference type="Gene3D" id="3.40.190.10">
    <property type="entry name" value="Periplasmic binding protein-like II"/>
    <property type="match status" value="1"/>
</dbReference>
<organism evidence="6 7">
    <name type="scientific">Sedimentitalea xiamensis</name>
    <dbReference type="NCBI Taxonomy" id="3050037"/>
    <lineage>
        <taxon>Bacteria</taxon>
        <taxon>Pseudomonadati</taxon>
        <taxon>Pseudomonadota</taxon>
        <taxon>Alphaproteobacteria</taxon>
        <taxon>Rhodobacterales</taxon>
        <taxon>Paracoccaceae</taxon>
        <taxon>Sedimentitalea</taxon>
    </lineage>
</organism>
<keyword evidence="4" id="KW-0804">Transcription</keyword>
<dbReference type="InterPro" id="IPR005119">
    <property type="entry name" value="LysR_subst-bd"/>
</dbReference>
<name>A0ABT7FK70_9RHOB</name>
<evidence type="ECO:0000256" key="2">
    <source>
        <dbReference type="ARBA" id="ARBA00023015"/>
    </source>
</evidence>
<dbReference type="Pfam" id="PF03466">
    <property type="entry name" value="LysR_substrate"/>
    <property type="match status" value="1"/>
</dbReference>
<dbReference type="SUPFAM" id="SSF46785">
    <property type="entry name" value="Winged helix' DNA-binding domain"/>
    <property type="match status" value="1"/>
</dbReference>
<dbReference type="InterPro" id="IPR000847">
    <property type="entry name" value="LysR_HTH_N"/>
</dbReference>
<sequence>MTLRLSNSFSKLELFVKVAEMGSISKAAHVLGLTPSAVSKGLSLFEAQLGTTLVKRTTRSLSLTESGTMMYHRAAAILQDMDSALHEAMQFRTPSGHLRVSCSIAFGCTQVSRMLRDFMAAYPEIEVALTLDDRLVDLSSEDCDVVLRIRAPADGSDPASTVTAPG</sequence>
<keyword evidence="3" id="KW-0238">DNA-binding</keyword>
<feature type="domain" description="HTH lysR-type" evidence="5">
    <location>
        <begin position="1"/>
        <end position="64"/>
    </location>
</feature>
<keyword evidence="7" id="KW-1185">Reference proteome</keyword>
<evidence type="ECO:0000259" key="5">
    <source>
        <dbReference type="PROSITE" id="PS50931"/>
    </source>
</evidence>